<sequence length="64" mass="7207">MNAHDSPAKNSRINRLQRKLICPAVFANLNATRHCGTLITLASLYRQGNRADKYLHSVNMSKLI</sequence>
<reference evidence="1" key="1">
    <citation type="submission" date="2018-07" db="EMBL/GenBank/DDBJ databases">
        <authorList>
            <person name="Ashton P.M."/>
            <person name="Dallman T."/>
            <person name="Nair S."/>
            <person name="De Pinna E."/>
            <person name="Peters T."/>
            <person name="Grant K."/>
        </authorList>
    </citation>
    <scope>NUCLEOTIDE SEQUENCE</scope>
    <source>
        <strain evidence="1">360339</strain>
    </source>
</reference>
<protein>
    <submittedName>
        <fullName evidence="1">Uncharacterized protein</fullName>
    </submittedName>
</protein>
<dbReference type="AlphaFoldDB" id="A0A5C0N837"/>
<accession>A0A5C0N837</accession>
<gene>
    <name evidence="1" type="ORF">CB674_04180</name>
</gene>
<comment type="caution">
    <text evidence="1">The sequence shown here is derived from an EMBL/GenBank/DDBJ whole genome shotgun (WGS) entry which is preliminary data.</text>
</comment>
<proteinExistence type="predicted"/>
<dbReference type="EMBL" id="AAMIUR010000003">
    <property type="protein sequence ID" value="EDH8028237.1"/>
    <property type="molecule type" value="Genomic_DNA"/>
</dbReference>
<name>A0A5C0N837_SALET</name>
<organism evidence="1">
    <name type="scientific">Salmonella enterica subsp. enterica serovar Bredeney</name>
    <dbReference type="NCBI Taxonomy" id="134047"/>
    <lineage>
        <taxon>Bacteria</taxon>
        <taxon>Pseudomonadati</taxon>
        <taxon>Pseudomonadota</taxon>
        <taxon>Gammaproteobacteria</taxon>
        <taxon>Enterobacterales</taxon>
        <taxon>Enterobacteriaceae</taxon>
        <taxon>Salmonella</taxon>
    </lineage>
</organism>
<evidence type="ECO:0000313" key="1">
    <source>
        <dbReference type="EMBL" id="EDH8028237.1"/>
    </source>
</evidence>